<dbReference type="Gene3D" id="1.10.287.10">
    <property type="entry name" value="S15/NS1, RNA-binding"/>
    <property type="match status" value="1"/>
</dbReference>
<evidence type="ECO:0000313" key="14">
    <source>
        <dbReference type="Proteomes" id="UP000887013"/>
    </source>
</evidence>
<comment type="caution">
    <text evidence="13">The sequence shown here is derived from an EMBL/GenBank/DDBJ whole genome shotgun (WGS) entry which is preliminary data.</text>
</comment>
<evidence type="ECO:0000259" key="12">
    <source>
        <dbReference type="PROSITE" id="PS50969"/>
    </source>
</evidence>
<feature type="compositionally biased region" description="Low complexity" evidence="10">
    <location>
        <begin position="462"/>
        <end position="477"/>
    </location>
</feature>
<evidence type="ECO:0000259" key="11">
    <source>
        <dbReference type="PROSITE" id="PS50172"/>
    </source>
</evidence>
<evidence type="ECO:0000256" key="8">
    <source>
        <dbReference type="ARBA" id="ARBA00048336"/>
    </source>
</evidence>
<keyword evidence="3 9" id="KW-0378">Hydrolase</keyword>
<name>A0A8X6MXH0_NEPPI</name>
<organism evidence="13 14">
    <name type="scientific">Nephila pilipes</name>
    <name type="common">Giant wood spider</name>
    <name type="synonym">Nephila maculata</name>
    <dbReference type="NCBI Taxonomy" id="299642"/>
    <lineage>
        <taxon>Eukaryota</taxon>
        <taxon>Metazoa</taxon>
        <taxon>Ecdysozoa</taxon>
        <taxon>Arthropoda</taxon>
        <taxon>Chelicerata</taxon>
        <taxon>Arachnida</taxon>
        <taxon>Araneae</taxon>
        <taxon>Araneomorphae</taxon>
        <taxon>Entelegynae</taxon>
        <taxon>Araneoidea</taxon>
        <taxon>Nephilidae</taxon>
        <taxon>Nephila</taxon>
    </lineage>
</organism>
<feature type="region of interest" description="Disordered" evidence="10">
    <location>
        <begin position="643"/>
        <end position="684"/>
    </location>
</feature>
<comment type="subcellular location">
    <subcellularLocation>
        <location evidence="1 9">Nucleus</location>
    </subcellularLocation>
</comment>
<keyword evidence="4" id="KW-0904">Protein phosphatase</keyword>
<dbReference type="Pfam" id="PF00533">
    <property type="entry name" value="BRCT"/>
    <property type="match status" value="1"/>
</dbReference>
<dbReference type="EMBL" id="BMAW01051852">
    <property type="protein sequence ID" value="GFS82711.1"/>
    <property type="molecule type" value="Genomic_DNA"/>
</dbReference>
<dbReference type="Proteomes" id="UP000887013">
    <property type="component" value="Unassembled WGS sequence"/>
</dbReference>
<dbReference type="FunFam" id="3.40.50.1000:FF:000040">
    <property type="entry name" value="RNA polymerase II subunit A C-terminal domain phosphatase"/>
    <property type="match status" value="1"/>
</dbReference>
<dbReference type="PANTHER" id="PTHR23081:SF36">
    <property type="entry name" value="RNA POLYMERASE II SUBUNIT A C-TERMINAL DOMAIN PHOSPHATASE"/>
    <property type="match status" value="1"/>
</dbReference>
<dbReference type="EC" id="3.1.3.16" evidence="2 9"/>
<dbReference type="Pfam" id="PF03031">
    <property type="entry name" value="NIF"/>
    <property type="match status" value="1"/>
</dbReference>
<dbReference type="InterPro" id="IPR001357">
    <property type="entry name" value="BRCT_dom"/>
</dbReference>
<dbReference type="InterPro" id="IPR004274">
    <property type="entry name" value="FCP1_dom"/>
</dbReference>
<dbReference type="SUPFAM" id="SSF52113">
    <property type="entry name" value="BRCT domain"/>
    <property type="match status" value="1"/>
</dbReference>
<feature type="compositionally biased region" description="Polar residues" evidence="10">
    <location>
        <begin position="647"/>
        <end position="662"/>
    </location>
</feature>
<dbReference type="Gene3D" id="3.40.50.1000">
    <property type="entry name" value="HAD superfamily/HAD-like"/>
    <property type="match status" value="1"/>
</dbReference>
<evidence type="ECO:0000313" key="13">
    <source>
        <dbReference type="EMBL" id="GFS82711.1"/>
    </source>
</evidence>
<dbReference type="InterPro" id="IPR039189">
    <property type="entry name" value="Fcp1"/>
</dbReference>
<dbReference type="PROSITE" id="PS50969">
    <property type="entry name" value="FCP1"/>
    <property type="match status" value="1"/>
</dbReference>
<evidence type="ECO:0000256" key="5">
    <source>
        <dbReference type="ARBA" id="ARBA00023242"/>
    </source>
</evidence>
<evidence type="ECO:0000256" key="7">
    <source>
        <dbReference type="ARBA" id="ARBA00047761"/>
    </source>
</evidence>
<dbReference type="AlphaFoldDB" id="A0A8X6MXH0"/>
<keyword evidence="14" id="KW-1185">Reference proteome</keyword>
<feature type="compositionally biased region" description="Polar residues" evidence="10">
    <location>
        <begin position="354"/>
        <end position="383"/>
    </location>
</feature>
<dbReference type="GO" id="GO:0008420">
    <property type="term" value="F:RNA polymerase II CTD heptapeptide repeat phosphatase activity"/>
    <property type="evidence" value="ECO:0007669"/>
    <property type="project" value="UniProtKB-UniRule"/>
</dbReference>
<comment type="catalytic activity">
    <reaction evidence="7 9">
        <text>O-phospho-L-seryl-[protein] + H2O = L-seryl-[protein] + phosphate</text>
        <dbReference type="Rhea" id="RHEA:20629"/>
        <dbReference type="Rhea" id="RHEA-COMP:9863"/>
        <dbReference type="Rhea" id="RHEA-COMP:11604"/>
        <dbReference type="ChEBI" id="CHEBI:15377"/>
        <dbReference type="ChEBI" id="CHEBI:29999"/>
        <dbReference type="ChEBI" id="CHEBI:43474"/>
        <dbReference type="ChEBI" id="CHEBI:83421"/>
        <dbReference type="EC" id="3.1.3.16"/>
    </reaction>
</comment>
<feature type="compositionally biased region" description="Basic and acidic residues" evidence="10">
    <location>
        <begin position="757"/>
        <end position="773"/>
    </location>
</feature>
<feature type="domain" description="FCP1 homology" evidence="12">
    <location>
        <begin position="147"/>
        <end position="312"/>
    </location>
</feature>
<dbReference type="PANTHER" id="PTHR23081">
    <property type="entry name" value="RNA POLYMERASE II CTD PHOSPHATASE"/>
    <property type="match status" value="1"/>
</dbReference>
<reference evidence="13" key="1">
    <citation type="submission" date="2020-08" db="EMBL/GenBank/DDBJ databases">
        <title>Multicomponent nature underlies the extraordinary mechanical properties of spider dragline silk.</title>
        <authorList>
            <person name="Kono N."/>
            <person name="Nakamura H."/>
            <person name="Mori M."/>
            <person name="Yoshida Y."/>
            <person name="Ohtoshi R."/>
            <person name="Malay A.D."/>
            <person name="Moran D.A.P."/>
            <person name="Tomita M."/>
            <person name="Numata K."/>
            <person name="Arakawa K."/>
        </authorList>
    </citation>
    <scope>NUCLEOTIDE SEQUENCE</scope>
</reference>
<dbReference type="SMART" id="SM00292">
    <property type="entry name" value="BRCT"/>
    <property type="match status" value="1"/>
</dbReference>
<dbReference type="InterPro" id="IPR036412">
    <property type="entry name" value="HAD-like_sf"/>
</dbReference>
<feature type="compositionally biased region" description="Basic residues" evidence="10">
    <location>
        <begin position="665"/>
        <end position="675"/>
    </location>
</feature>
<feature type="region of interest" description="Disordered" evidence="10">
    <location>
        <begin position="452"/>
        <end position="483"/>
    </location>
</feature>
<evidence type="ECO:0000256" key="1">
    <source>
        <dbReference type="ARBA" id="ARBA00004123"/>
    </source>
</evidence>
<dbReference type="Gene3D" id="3.40.50.10190">
    <property type="entry name" value="BRCT domain"/>
    <property type="match status" value="1"/>
</dbReference>
<dbReference type="SUPFAM" id="SSF56784">
    <property type="entry name" value="HAD-like"/>
    <property type="match status" value="1"/>
</dbReference>
<dbReference type="InterPro" id="IPR011947">
    <property type="entry name" value="FCP1_euk"/>
</dbReference>
<evidence type="ECO:0000256" key="3">
    <source>
        <dbReference type="ARBA" id="ARBA00022801"/>
    </source>
</evidence>
<proteinExistence type="predicted"/>
<feature type="compositionally biased region" description="Polar residues" evidence="10">
    <location>
        <begin position="306"/>
        <end position="338"/>
    </location>
</feature>
<dbReference type="OrthoDB" id="10249888at2759"/>
<evidence type="ECO:0000256" key="2">
    <source>
        <dbReference type="ARBA" id="ARBA00013081"/>
    </source>
</evidence>
<sequence length="799" mass="90080">MAATDKIYCYDGKKPFTLVKWKIQKGNQLFYNSVILSYKHDGDAGDGKDLLLKYKSTLGGSVLELIQSEGQIVQPGAQLLKIEPCTHPVIMKDLCAECGADLRDLDRDNFEKLTSETTFSMVHIVPELKVSLKQAEELGKDDETRLLKNRKLVLLVDLDQTLIHTTNDNVPEDLPEVYHFQLYGSHTPWYHTKLRPGTETFLENISKYYELHICTFGARLYAHKIAKILDPKGTFFSHRILSRDECFDATSKTGNLKGLFPRGDNMVCIIDDREDVWNFSPNVIQVKPYSYFRNTGDINAPPPSLPSQYPKDQSAKIQTSLAQNSKQNQSTNPVTQPFSEIRKQDQSEKPVVSSPFSPNKSQSPEQNQSSLPNQSIKPEIQSSKKTKEQSVKSEAQLTFPQKEIEASKVVSNTDVTVIINSTVISNVDKDLNEKLTEIQNSSIISDASNVTVDSKISEESTKNNSSESNKVENNNPELTENASDLTSGTADLYCVINETDDYLLYLEEILIRIHQTFYALLEKINTDGVKTIPDLKEIVPSLRSGILKNVNIVFSSVIPTNCVPEDHHIWTLAESMGARVFKDLHFEKSSKRTTHVISSKPGTAKVNAARRQNEIHIVTLDWLFCCAERWERVDEKLFPLPKELPTSGENENSVHRFNNASVMKSRFKRTHGSKKKLNEKEQLKNEEDDFSERIFVEAGLSLSKEDIEDMEREIHACYSEESDDEDSKNASSDSSSSSVESLSSGDYPRGWKKRRKCDPDGEAIDKDIERESSESSDADTIGSVDEEIAEAVKQEFGNF</sequence>
<dbReference type="SMART" id="SM00577">
    <property type="entry name" value="CPDc"/>
    <property type="match status" value="1"/>
</dbReference>
<keyword evidence="5 9" id="KW-0539">Nucleus</keyword>
<accession>A0A8X6MXH0</accession>
<feature type="compositionally biased region" description="Low complexity" evidence="10">
    <location>
        <begin position="729"/>
        <end position="744"/>
    </location>
</feature>
<dbReference type="PROSITE" id="PS50172">
    <property type="entry name" value="BRCT"/>
    <property type="match status" value="1"/>
</dbReference>
<evidence type="ECO:0000256" key="6">
    <source>
        <dbReference type="ARBA" id="ARBA00040602"/>
    </source>
</evidence>
<dbReference type="InterPro" id="IPR036420">
    <property type="entry name" value="BRCT_dom_sf"/>
</dbReference>
<dbReference type="FunFam" id="3.40.50.10190:FF:000007">
    <property type="entry name" value="RNA polymerase II subunit A C-terminal domain phosphatase"/>
    <property type="match status" value="1"/>
</dbReference>
<protein>
    <recommendedName>
        <fullName evidence="6 9">RNA polymerase II subunit A C-terminal domain phosphatase</fullName>
        <ecNumber evidence="2 9">3.1.3.16</ecNumber>
    </recommendedName>
</protein>
<feature type="region of interest" description="Disordered" evidence="10">
    <location>
        <begin position="719"/>
        <end position="785"/>
    </location>
</feature>
<dbReference type="GO" id="GO:0005634">
    <property type="term" value="C:nucleus"/>
    <property type="evidence" value="ECO:0007669"/>
    <property type="project" value="UniProtKB-SubCell"/>
</dbReference>
<feature type="domain" description="BRCT" evidence="11">
    <location>
        <begin position="542"/>
        <end position="640"/>
    </location>
</feature>
<evidence type="ECO:0000256" key="10">
    <source>
        <dbReference type="SAM" id="MobiDB-lite"/>
    </source>
</evidence>
<evidence type="ECO:0000256" key="4">
    <source>
        <dbReference type="ARBA" id="ARBA00022912"/>
    </source>
</evidence>
<dbReference type="CDD" id="cd07521">
    <property type="entry name" value="HAD_FCP1-like"/>
    <property type="match status" value="1"/>
</dbReference>
<evidence type="ECO:0000256" key="9">
    <source>
        <dbReference type="RuleBase" id="RU366066"/>
    </source>
</evidence>
<dbReference type="InterPro" id="IPR023214">
    <property type="entry name" value="HAD_sf"/>
</dbReference>
<dbReference type="CDD" id="cd17729">
    <property type="entry name" value="BRCT_CTDP1"/>
    <property type="match status" value="1"/>
</dbReference>
<dbReference type="NCBIfam" id="TIGR02250">
    <property type="entry name" value="FCP1_euk"/>
    <property type="match status" value="1"/>
</dbReference>
<comment type="function">
    <text evidence="9">This promotes the activity of RNA polymerase II.</text>
</comment>
<gene>
    <name evidence="13" type="primary">CTDP1</name>
    <name evidence="13" type="ORF">NPIL_701051</name>
</gene>
<feature type="region of interest" description="Disordered" evidence="10">
    <location>
        <begin position="295"/>
        <end position="395"/>
    </location>
</feature>
<comment type="catalytic activity">
    <reaction evidence="8 9">
        <text>O-phospho-L-threonyl-[protein] + H2O = L-threonyl-[protein] + phosphate</text>
        <dbReference type="Rhea" id="RHEA:47004"/>
        <dbReference type="Rhea" id="RHEA-COMP:11060"/>
        <dbReference type="Rhea" id="RHEA-COMP:11605"/>
        <dbReference type="ChEBI" id="CHEBI:15377"/>
        <dbReference type="ChEBI" id="CHEBI:30013"/>
        <dbReference type="ChEBI" id="CHEBI:43474"/>
        <dbReference type="ChEBI" id="CHEBI:61977"/>
        <dbReference type="EC" id="3.1.3.16"/>
    </reaction>
</comment>